<reference evidence="1 2" key="1">
    <citation type="journal article" date="2015" name="Genome Announc.">
        <title>Genome Assemblies of Three Soil-Associated Devosia species: D. insulae, D. limi, and D. soli.</title>
        <authorList>
            <person name="Hassan Y.I."/>
            <person name="Lepp D."/>
            <person name="Zhou T."/>
        </authorList>
    </citation>
    <scope>NUCLEOTIDE SEQUENCE [LARGE SCALE GENOMIC DNA]</scope>
    <source>
        <strain evidence="1 2">DS-56</strain>
    </source>
</reference>
<evidence type="ECO:0008006" key="3">
    <source>
        <dbReference type="Google" id="ProtNLM"/>
    </source>
</evidence>
<dbReference type="Proteomes" id="UP000095463">
    <property type="component" value="Unassembled WGS sequence"/>
</dbReference>
<accession>A0A1E5XJ93</accession>
<dbReference type="SUPFAM" id="SSF142906">
    <property type="entry name" value="YjbR-like"/>
    <property type="match status" value="1"/>
</dbReference>
<comment type="caution">
    <text evidence="1">The sequence shown here is derived from an EMBL/GenBank/DDBJ whole genome shotgun (WGS) entry which is preliminary data.</text>
</comment>
<keyword evidence="2" id="KW-1185">Reference proteome</keyword>
<name>A0A1E5XJ93_9HYPH</name>
<sequence length="116" mass="13199">MGREMDRMLRLCAALQLPEVSESTSYGAPSLKVKGKNFASVRGPAEMVLHCPLEHKELLMEMAPEIYWQTDHFKGWPGLLVRLDVIGDEELSLRLEDAWRFRAPKRLADAYTASKP</sequence>
<dbReference type="OrthoDB" id="954305at2"/>
<dbReference type="RefSeq" id="WP_069912103.1">
    <property type="nucleotide sequence ID" value="NZ_LAJE02000363.1"/>
</dbReference>
<dbReference type="InterPro" id="IPR058532">
    <property type="entry name" value="YjbR/MT2646/Rv2570-like"/>
</dbReference>
<dbReference type="Pfam" id="PF04237">
    <property type="entry name" value="YjbR"/>
    <property type="match status" value="1"/>
</dbReference>
<protein>
    <recommendedName>
        <fullName evidence="3">MmcQ/YjbR family DNA-binding protein</fullName>
    </recommendedName>
</protein>
<proteinExistence type="predicted"/>
<dbReference type="EMBL" id="LAJE02000363">
    <property type="protein sequence ID" value="OEO28676.1"/>
    <property type="molecule type" value="Genomic_DNA"/>
</dbReference>
<dbReference type="AlphaFoldDB" id="A0A1E5XJ93"/>
<dbReference type="InterPro" id="IPR038056">
    <property type="entry name" value="YjbR-like_sf"/>
</dbReference>
<gene>
    <name evidence="1" type="ORF">VW23_004060</name>
</gene>
<evidence type="ECO:0000313" key="2">
    <source>
        <dbReference type="Proteomes" id="UP000095463"/>
    </source>
</evidence>
<organism evidence="1 2">
    <name type="scientific">Devosia insulae DS-56</name>
    <dbReference type="NCBI Taxonomy" id="1116389"/>
    <lineage>
        <taxon>Bacteria</taxon>
        <taxon>Pseudomonadati</taxon>
        <taxon>Pseudomonadota</taxon>
        <taxon>Alphaproteobacteria</taxon>
        <taxon>Hyphomicrobiales</taxon>
        <taxon>Devosiaceae</taxon>
        <taxon>Devosia</taxon>
    </lineage>
</organism>
<evidence type="ECO:0000313" key="1">
    <source>
        <dbReference type="EMBL" id="OEO28676.1"/>
    </source>
</evidence>